<dbReference type="Proteomes" id="UP001165060">
    <property type="component" value="Unassembled WGS sequence"/>
</dbReference>
<comment type="caution">
    <text evidence="2">The sequence shown here is derived from an EMBL/GenBank/DDBJ whole genome shotgun (WGS) entry which is preliminary data.</text>
</comment>
<dbReference type="EMBL" id="BRYB01006213">
    <property type="protein sequence ID" value="GMI52170.1"/>
    <property type="molecule type" value="Genomic_DNA"/>
</dbReference>
<keyword evidence="3" id="KW-1185">Reference proteome</keyword>
<name>A0ABQ6NAV5_9STRA</name>
<sequence>MEASFLRHQSLWLPPMLAAHAQFLPPGSPRSPSAVLRRYTPRGSSCGAKPRDFDVERSHWRSAAPAAGEPWWWDWVCPGSCGIMAEALLEVAREARPGGEWRVVSSEGERDPWHACVWDGSNLIFELQYLAMFPSMSAQETFEAAGGPAARRRDLERKRGEGTRDPFVAEEERRRGRPQSERERAAGLLEMVREPPEVRDGVIY</sequence>
<evidence type="ECO:0000313" key="3">
    <source>
        <dbReference type="Proteomes" id="UP001165060"/>
    </source>
</evidence>
<evidence type="ECO:0000313" key="2">
    <source>
        <dbReference type="EMBL" id="GMI52170.1"/>
    </source>
</evidence>
<protein>
    <submittedName>
        <fullName evidence="2">Uncharacterized protein</fullName>
    </submittedName>
</protein>
<gene>
    <name evidence="2" type="ORF">TeGR_g10073</name>
</gene>
<proteinExistence type="predicted"/>
<accession>A0ABQ6NAV5</accession>
<feature type="region of interest" description="Disordered" evidence="1">
    <location>
        <begin position="144"/>
        <end position="191"/>
    </location>
</feature>
<feature type="compositionally biased region" description="Basic and acidic residues" evidence="1">
    <location>
        <begin position="170"/>
        <end position="191"/>
    </location>
</feature>
<reference evidence="2 3" key="1">
    <citation type="journal article" date="2023" name="Commun. Biol.">
        <title>Genome analysis of Parmales, the sister group of diatoms, reveals the evolutionary specialization of diatoms from phago-mixotrophs to photoautotrophs.</title>
        <authorList>
            <person name="Ban H."/>
            <person name="Sato S."/>
            <person name="Yoshikawa S."/>
            <person name="Yamada K."/>
            <person name="Nakamura Y."/>
            <person name="Ichinomiya M."/>
            <person name="Sato N."/>
            <person name="Blanc-Mathieu R."/>
            <person name="Endo H."/>
            <person name="Kuwata A."/>
            <person name="Ogata H."/>
        </authorList>
    </citation>
    <scope>NUCLEOTIDE SEQUENCE [LARGE SCALE GENOMIC DNA]</scope>
</reference>
<organism evidence="2 3">
    <name type="scientific">Tetraparma gracilis</name>
    <dbReference type="NCBI Taxonomy" id="2962635"/>
    <lineage>
        <taxon>Eukaryota</taxon>
        <taxon>Sar</taxon>
        <taxon>Stramenopiles</taxon>
        <taxon>Ochrophyta</taxon>
        <taxon>Bolidophyceae</taxon>
        <taxon>Parmales</taxon>
        <taxon>Triparmaceae</taxon>
        <taxon>Tetraparma</taxon>
    </lineage>
</organism>
<evidence type="ECO:0000256" key="1">
    <source>
        <dbReference type="SAM" id="MobiDB-lite"/>
    </source>
</evidence>
<feature type="compositionally biased region" description="Basic and acidic residues" evidence="1">
    <location>
        <begin position="151"/>
        <end position="164"/>
    </location>
</feature>